<gene>
    <name evidence="1" type="ORF">CGI_10024350</name>
</gene>
<proteinExistence type="predicted"/>
<organism evidence="1">
    <name type="scientific">Magallana gigas</name>
    <name type="common">Pacific oyster</name>
    <name type="synonym">Crassostrea gigas</name>
    <dbReference type="NCBI Taxonomy" id="29159"/>
    <lineage>
        <taxon>Eukaryota</taxon>
        <taxon>Metazoa</taxon>
        <taxon>Spiralia</taxon>
        <taxon>Lophotrochozoa</taxon>
        <taxon>Mollusca</taxon>
        <taxon>Bivalvia</taxon>
        <taxon>Autobranchia</taxon>
        <taxon>Pteriomorphia</taxon>
        <taxon>Ostreida</taxon>
        <taxon>Ostreoidea</taxon>
        <taxon>Ostreidae</taxon>
        <taxon>Magallana</taxon>
    </lineage>
</organism>
<dbReference type="EMBL" id="JH817706">
    <property type="protein sequence ID" value="EKC24567.1"/>
    <property type="molecule type" value="Genomic_DNA"/>
</dbReference>
<reference evidence="1" key="1">
    <citation type="journal article" date="2012" name="Nature">
        <title>The oyster genome reveals stress adaptation and complexity of shell formation.</title>
        <authorList>
            <person name="Zhang G."/>
            <person name="Fang X."/>
            <person name="Guo X."/>
            <person name="Li L."/>
            <person name="Luo R."/>
            <person name="Xu F."/>
            <person name="Yang P."/>
            <person name="Zhang L."/>
            <person name="Wang X."/>
            <person name="Qi H."/>
            <person name="Xiong Z."/>
            <person name="Que H."/>
            <person name="Xie Y."/>
            <person name="Holland P.W."/>
            <person name="Paps J."/>
            <person name="Zhu Y."/>
            <person name="Wu F."/>
            <person name="Chen Y."/>
            <person name="Wang J."/>
            <person name="Peng C."/>
            <person name="Meng J."/>
            <person name="Yang L."/>
            <person name="Liu J."/>
            <person name="Wen B."/>
            <person name="Zhang N."/>
            <person name="Huang Z."/>
            <person name="Zhu Q."/>
            <person name="Feng Y."/>
            <person name="Mount A."/>
            <person name="Hedgecock D."/>
            <person name="Xu Z."/>
            <person name="Liu Y."/>
            <person name="Domazet-Loso T."/>
            <person name="Du Y."/>
            <person name="Sun X."/>
            <person name="Zhang S."/>
            <person name="Liu B."/>
            <person name="Cheng P."/>
            <person name="Jiang X."/>
            <person name="Li J."/>
            <person name="Fan D."/>
            <person name="Wang W."/>
            <person name="Fu W."/>
            <person name="Wang T."/>
            <person name="Wang B."/>
            <person name="Zhang J."/>
            <person name="Peng Z."/>
            <person name="Li Y."/>
            <person name="Li N."/>
            <person name="Wang J."/>
            <person name="Chen M."/>
            <person name="He Y."/>
            <person name="Tan F."/>
            <person name="Song X."/>
            <person name="Zheng Q."/>
            <person name="Huang R."/>
            <person name="Yang H."/>
            <person name="Du X."/>
            <person name="Chen L."/>
            <person name="Yang M."/>
            <person name="Gaffney P.M."/>
            <person name="Wang S."/>
            <person name="Luo L."/>
            <person name="She Z."/>
            <person name="Ming Y."/>
            <person name="Huang W."/>
            <person name="Zhang S."/>
            <person name="Huang B."/>
            <person name="Zhang Y."/>
            <person name="Qu T."/>
            <person name="Ni P."/>
            <person name="Miao G."/>
            <person name="Wang J."/>
            <person name="Wang Q."/>
            <person name="Steinberg C.E."/>
            <person name="Wang H."/>
            <person name="Li N."/>
            <person name="Qian L."/>
            <person name="Zhang G."/>
            <person name="Li Y."/>
            <person name="Yang H."/>
            <person name="Liu X."/>
            <person name="Wang J."/>
            <person name="Yin Y."/>
            <person name="Wang J."/>
        </authorList>
    </citation>
    <scope>NUCLEOTIDE SEQUENCE [LARGE SCALE GENOMIC DNA]</scope>
    <source>
        <strain evidence="1">05x7-T-G4-1.051#20</strain>
    </source>
</reference>
<evidence type="ECO:0000313" key="1">
    <source>
        <dbReference type="EMBL" id="EKC24567.1"/>
    </source>
</evidence>
<dbReference type="InParanoid" id="K1PKL2"/>
<dbReference type="AlphaFoldDB" id="K1PKL2"/>
<protein>
    <submittedName>
        <fullName evidence="1">Uncharacterized protein</fullName>
    </submittedName>
</protein>
<accession>K1PKL2</accession>
<dbReference type="HOGENOM" id="CLU_1919084_0_0_1"/>
<name>K1PKL2_MAGGI</name>
<sequence length="132" mass="14980">MPTQLRARQREISRLEINKAARLAIVGSNKDMAFSILCWSNYTAGTSKLMRKSEVAVRYPVSLFKRLCQADDLSKKDAIIWGVCNERVAIDKYRSFGDAVAYGYTIMVSLHLVLAELYVVQLLLDFTTKVQL</sequence>